<protein>
    <recommendedName>
        <fullName evidence="5 17">NADH-ubiquinone oxidoreductase chain 4</fullName>
        <ecNumber evidence="4 17">7.1.1.2</ecNumber>
    </recommendedName>
</protein>
<keyword evidence="7 17" id="KW-0679">Respiratory chain</keyword>
<dbReference type="InterPro" id="IPR001750">
    <property type="entry name" value="ND/Mrp_TM"/>
</dbReference>
<feature type="transmembrane region" description="Helical" evidence="17">
    <location>
        <begin position="313"/>
        <end position="334"/>
    </location>
</feature>
<evidence type="ECO:0000256" key="15">
    <source>
        <dbReference type="ARBA" id="ARBA00023136"/>
    </source>
</evidence>
<feature type="transmembrane region" description="Helical" evidence="17">
    <location>
        <begin position="285"/>
        <end position="307"/>
    </location>
</feature>
<comment type="function">
    <text evidence="1">Core subunit of the mitochondrial membrane respiratory chain NADH dehydrogenase (Complex I) that is believed to belong to the minimal assembly required for catalysis. Complex I functions in the transfer of electrons from NADH to the respiratory chain. The immediate electron acceptor for the enzyme is believed to be ubiquinone.</text>
</comment>
<evidence type="ECO:0000256" key="5">
    <source>
        <dbReference type="ARBA" id="ARBA00021006"/>
    </source>
</evidence>
<evidence type="ECO:0000256" key="2">
    <source>
        <dbReference type="ARBA" id="ARBA00004225"/>
    </source>
</evidence>
<name>A0A9E7V7K0_9CHEL</name>
<dbReference type="PRINTS" id="PR01437">
    <property type="entry name" value="NUOXDRDTASE4"/>
</dbReference>
<dbReference type="GO" id="GO:0008137">
    <property type="term" value="F:NADH dehydrogenase (ubiquinone) activity"/>
    <property type="evidence" value="ECO:0007669"/>
    <property type="project" value="UniProtKB-UniRule"/>
</dbReference>
<feature type="transmembrane region" description="Helical" evidence="17">
    <location>
        <begin position="393"/>
        <end position="413"/>
    </location>
</feature>
<comment type="catalytic activity">
    <reaction evidence="16 17">
        <text>a ubiquinone + NADH + 5 H(+)(in) = a ubiquinol + NAD(+) + 4 H(+)(out)</text>
        <dbReference type="Rhea" id="RHEA:29091"/>
        <dbReference type="Rhea" id="RHEA-COMP:9565"/>
        <dbReference type="Rhea" id="RHEA-COMP:9566"/>
        <dbReference type="ChEBI" id="CHEBI:15378"/>
        <dbReference type="ChEBI" id="CHEBI:16389"/>
        <dbReference type="ChEBI" id="CHEBI:17976"/>
        <dbReference type="ChEBI" id="CHEBI:57540"/>
        <dbReference type="ChEBI" id="CHEBI:57945"/>
        <dbReference type="EC" id="7.1.1.2"/>
    </reaction>
</comment>
<feature type="transmembrane region" description="Helical" evidence="17">
    <location>
        <begin position="63"/>
        <end position="80"/>
    </location>
</feature>
<evidence type="ECO:0000256" key="7">
    <source>
        <dbReference type="ARBA" id="ARBA00022660"/>
    </source>
</evidence>
<keyword evidence="14 17" id="KW-0496">Mitochondrion</keyword>
<feature type="transmembrane region" description="Helical" evidence="17">
    <location>
        <begin position="355"/>
        <end position="373"/>
    </location>
</feature>
<evidence type="ECO:0000256" key="6">
    <source>
        <dbReference type="ARBA" id="ARBA00022448"/>
    </source>
</evidence>
<comment type="function">
    <text evidence="17">Core subunit of the mitochondrial membrane respiratory chain NADH dehydrogenase (Complex I) which catalyzes electron transfer from NADH through the respiratory chain, using ubiquinone as an electron acceptor. Essential for the catalytic activity and assembly of complex I.</text>
</comment>
<evidence type="ECO:0000259" key="18">
    <source>
        <dbReference type="Pfam" id="PF00361"/>
    </source>
</evidence>
<dbReference type="InterPro" id="IPR003918">
    <property type="entry name" value="NADH_UbQ_OxRdtase"/>
</dbReference>
<evidence type="ECO:0000256" key="12">
    <source>
        <dbReference type="ARBA" id="ARBA00023027"/>
    </source>
</evidence>
<organism evidence="19">
    <name type="scientific">Anoplodactylus australis</name>
    <dbReference type="NCBI Taxonomy" id="2992006"/>
    <lineage>
        <taxon>Eukaryota</taxon>
        <taxon>Metazoa</taxon>
        <taxon>Ecdysozoa</taxon>
        <taxon>Arthropoda</taxon>
        <taxon>Chelicerata</taxon>
        <taxon>Pycnogonida</taxon>
        <taxon>Pantopoda</taxon>
        <taxon>Phoxichilidiidae</taxon>
        <taxon>Anoplodactylus</taxon>
    </lineage>
</organism>
<feature type="transmembrane region" description="Helical" evidence="17">
    <location>
        <begin position="434"/>
        <end position="455"/>
    </location>
</feature>
<dbReference type="EC" id="7.1.1.2" evidence="4 17"/>
<keyword evidence="6 17" id="KW-0813">Transport</keyword>
<evidence type="ECO:0000256" key="11">
    <source>
        <dbReference type="ARBA" id="ARBA00022989"/>
    </source>
</evidence>
<feature type="transmembrane region" description="Helical" evidence="17">
    <location>
        <begin position="257"/>
        <end position="278"/>
    </location>
</feature>
<keyword evidence="12 17" id="KW-0520">NAD</keyword>
<evidence type="ECO:0000256" key="9">
    <source>
        <dbReference type="ARBA" id="ARBA00022967"/>
    </source>
</evidence>
<dbReference type="Pfam" id="PF00361">
    <property type="entry name" value="Proton_antipo_M"/>
    <property type="match status" value="1"/>
</dbReference>
<feature type="transmembrane region" description="Helical" evidence="17">
    <location>
        <begin position="228"/>
        <end position="251"/>
    </location>
</feature>
<accession>A0A9E7V7K0</accession>
<evidence type="ECO:0000256" key="10">
    <source>
        <dbReference type="ARBA" id="ARBA00022982"/>
    </source>
</evidence>
<gene>
    <name evidence="19" type="primary">nad4</name>
</gene>
<dbReference type="GO" id="GO:0003954">
    <property type="term" value="F:NADH dehydrogenase activity"/>
    <property type="evidence" value="ECO:0007669"/>
    <property type="project" value="TreeGrafter"/>
</dbReference>
<dbReference type="GO" id="GO:0042773">
    <property type="term" value="P:ATP synthesis coupled electron transport"/>
    <property type="evidence" value="ECO:0007669"/>
    <property type="project" value="InterPro"/>
</dbReference>
<keyword evidence="15 17" id="KW-0472">Membrane</keyword>
<feature type="transmembrane region" description="Helical" evidence="17">
    <location>
        <begin position="190"/>
        <end position="216"/>
    </location>
</feature>
<evidence type="ECO:0000256" key="13">
    <source>
        <dbReference type="ARBA" id="ARBA00023075"/>
    </source>
</evidence>
<evidence type="ECO:0000313" key="19">
    <source>
        <dbReference type="EMBL" id="UZA61243.1"/>
    </source>
</evidence>
<geneLocation type="mitochondrion" evidence="19"/>
<evidence type="ECO:0000256" key="1">
    <source>
        <dbReference type="ARBA" id="ARBA00003257"/>
    </source>
</evidence>
<dbReference type="PANTHER" id="PTHR43507">
    <property type="entry name" value="NADH-UBIQUINONE OXIDOREDUCTASE CHAIN 4"/>
    <property type="match status" value="1"/>
</dbReference>
<evidence type="ECO:0000256" key="4">
    <source>
        <dbReference type="ARBA" id="ARBA00012944"/>
    </source>
</evidence>
<keyword evidence="8 17" id="KW-0812">Transmembrane</keyword>
<evidence type="ECO:0000256" key="17">
    <source>
        <dbReference type="RuleBase" id="RU003297"/>
    </source>
</evidence>
<feature type="transmembrane region" description="Helical" evidence="17">
    <location>
        <begin position="22"/>
        <end position="43"/>
    </location>
</feature>
<keyword evidence="13 17" id="KW-0830">Ubiquinone</keyword>
<proteinExistence type="inferred from homology"/>
<reference evidence="19" key="1">
    <citation type="journal article" date="2022" name="Polar Biol.">
        <title>Mitochondrial genomes provide insight into interfamilial relationships within Pycnogonida.</title>
        <authorList>
            <person name="Zehnpfennig J.R."/>
            <person name="Varney R.M."/>
            <person name="Halanych K.M."/>
            <person name="Mahon A.R."/>
        </authorList>
    </citation>
    <scope>NUCLEOTIDE SEQUENCE</scope>
</reference>
<feature type="domain" description="NADH:quinone oxidoreductase/Mrp antiporter transmembrane" evidence="18">
    <location>
        <begin position="114"/>
        <end position="402"/>
    </location>
</feature>
<keyword evidence="11 17" id="KW-1133">Transmembrane helix</keyword>
<feature type="transmembrane region" description="Helical" evidence="17">
    <location>
        <begin position="148"/>
        <end position="170"/>
    </location>
</feature>
<evidence type="ECO:0000256" key="16">
    <source>
        <dbReference type="ARBA" id="ARBA00049551"/>
    </source>
</evidence>
<dbReference type="EMBL" id="OK649922">
    <property type="protein sequence ID" value="UZA61243.1"/>
    <property type="molecule type" value="Genomic_DNA"/>
</dbReference>
<evidence type="ECO:0000256" key="14">
    <source>
        <dbReference type="ARBA" id="ARBA00023128"/>
    </source>
</evidence>
<comment type="similarity">
    <text evidence="3 17">Belongs to the complex I subunit 4 family.</text>
</comment>
<evidence type="ECO:0000256" key="8">
    <source>
        <dbReference type="ARBA" id="ARBA00022692"/>
    </source>
</evidence>
<evidence type="ECO:0000256" key="3">
    <source>
        <dbReference type="ARBA" id="ARBA00009025"/>
    </source>
</evidence>
<dbReference type="PANTHER" id="PTHR43507:SF20">
    <property type="entry name" value="NADH-UBIQUINONE OXIDOREDUCTASE CHAIN 4"/>
    <property type="match status" value="1"/>
</dbReference>
<keyword evidence="10 17" id="KW-0249">Electron transport</keyword>
<dbReference type="GO" id="GO:0048039">
    <property type="term" value="F:ubiquinone binding"/>
    <property type="evidence" value="ECO:0007669"/>
    <property type="project" value="TreeGrafter"/>
</dbReference>
<keyword evidence="9" id="KW-1278">Translocase</keyword>
<comment type="subcellular location">
    <subcellularLocation>
        <location evidence="2 17">Mitochondrion membrane</location>
        <topology evidence="2 17">Multi-pass membrane protein</topology>
    </subcellularLocation>
</comment>
<feature type="transmembrane region" description="Helical" evidence="17">
    <location>
        <begin position="115"/>
        <end position="136"/>
    </location>
</feature>
<feature type="transmembrane region" description="Helical" evidence="17">
    <location>
        <begin position="92"/>
        <end position="109"/>
    </location>
</feature>
<dbReference type="GO" id="GO:0031966">
    <property type="term" value="C:mitochondrial membrane"/>
    <property type="evidence" value="ECO:0007669"/>
    <property type="project" value="UniProtKB-SubCell"/>
</dbReference>
<dbReference type="AlphaFoldDB" id="A0A9E7V7K0"/>
<sequence>MIMFMVNFSLIMIPLINMSLKFELYMMIFMFILVFSLLILAKYIYMFSSVTMMINSVLGLDKLSLMLLILSVWVIYMGVLSTTKWMKEGNKILYIMLMIILLINLFLSFTVKSFFFFYLTFEFILIPMLILILGWGYQPERLESSLYLMFYTIGGSLPLLLSLMLINKSLMSMSMPYTLMFLFSDYKLNWVMMIWFMISIMAFIIKLPIYWFHLWLPKAHVEAPVSGSMILAGVMLKLGGYGIYRFLFIFSSMMLKVGVFLLVWSMLGSLISSFICLDQIDMKSLVAYSSVTHMCLIFGGVLNYSGVGMSGGLILMLGHGLCSSGLFSIVNLIYERSESRSLLINSGLKKFNISLGIWWFIFIICNFGVPPSMNLIGELSIMTSILNWSFKVIFSLLMISFFSSTYSILLFLSTFHGKSFILFKFNSLNLRESLMLLMHLTPLIFFILKMELFFML</sequence>
<dbReference type="GO" id="GO:0015990">
    <property type="term" value="P:electron transport coupled proton transport"/>
    <property type="evidence" value="ECO:0007669"/>
    <property type="project" value="TreeGrafter"/>
</dbReference>